<sequence>MGTDSLYNQKLIKAYPFVSDILSEQMEPYNGQDDGRLDNLLIIRVQKADADLMFKRAHNLGLGNSDSCAFSTIRQHEMHIGKRGEYMFAIDNSEKIINRVDWPRDREEQRKADQLCVYASDIFWSQRHERIYSGSIIEKVKYLVWVTVEAWYTDNKYTDDKYTGNERGYRSRFGELLSTSIRITIYQEPEQGFEKLLKESNLYESLVLDTRLLQRGLMMRDVDIITMRGMLGEMCITFQDEVYFNGMKEMREKVEFRSASGKFGAVRVLCAEMCGCDFVTLRDVDSQITFRVYSDFTHMHVVGQTGTLPQIRNLVKTVVRMWNQNTEARNAFKTNEDLYVV</sequence>
<comment type="caution">
    <text evidence="1">The sequence shown here is derived from an EMBL/GenBank/DDBJ whole genome shotgun (WGS) entry which is preliminary data.</text>
</comment>
<protein>
    <submittedName>
        <fullName evidence="1">Uncharacterized protein</fullName>
    </submittedName>
</protein>
<reference evidence="1 2" key="1">
    <citation type="journal article" date="2020" name="Biotechnol. Biofuels">
        <title>New insights from the biogas microbiome by comprehensive genome-resolved metagenomics of nearly 1600 species originating from multiple anaerobic digesters.</title>
        <authorList>
            <person name="Campanaro S."/>
            <person name="Treu L."/>
            <person name="Rodriguez-R L.M."/>
            <person name="Kovalovszki A."/>
            <person name="Ziels R.M."/>
            <person name="Maus I."/>
            <person name="Zhu X."/>
            <person name="Kougias P.G."/>
            <person name="Basile A."/>
            <person name="Luo G."/>
            <person name="Schluter A."/>
            <person name="Konstantinidis K.T."/>
            <person name="Angelidaki I."/>
        </authorList>
    </citation>
    <scope>NUCLEOTIDE SEQUENCE [LARGE SCALE GENOMIC DNA]</scope>
    <source>
        <strain evidence="1">AS27yjCOA_202</strain>
    </source>
</reference>
<evidence type="ECO:0000313" key="2">
    <source>
        <dbReference type="Proteomes" id="UP000590542"/>
    </source>
</evidence>
<organism evidence="1 2">
    <name type="scientific">candidate division WWE3 bacterium</name>
    <dbReference type="NCBI Taxonomy" id="2053526"/>
    <lineage>
        <taxon>Bacteria</taxon>
        <taxon>Katanobacteria</taxon>
    </lineage>
</organism>
<proteinExistence type="predicted"/>
<evidence type="ECO:0000313" key="1">
    <source>
        <dbReference type="EMBL" id="NMB91263.1"/>
    </source>
</evidence>
<dbReference type="Proteomes" id="UP000590542">
    <property type="component" value="Unassembled WGS sequence"/>
</dbReference>
<name>A0A7X9HS39_UNCKA</name>
<dbReference type="EMBL" id="JAAZNV010000005">
    <property type="protein sequence ID" value="NMB91263.1"/>
    <property type="molecule type" value="Genomic_DNA"/>
</dbReference>
<accession>A0A7X9HS39</accession>
<gene>
    <name evidence="1" type="ORF">GYA37_00245</name>
</gene>
<dbReference type="AlphaFoldDB" id="A0A7X9HS39"/>